<evidence type="ECO:0000256" key="3">
    <source>
        <dbReference type="ARBA" id="ARBA00022692"/>
    </source>
</evidence>
<dbReference type="PANTHER" id="PTHR11266">
    <property type="entry name" value="PEROXISOMAL MEMBRANE PROTEIN 2, PXMP2 MPV17"/>
    <property type="match status" value="1"/>
</dbReference>
<evidence type="ECO:0000256" key="2">
    <source>
        <dbReference type="ARBA" id="ARBA00006824"/>
    </source>
</evidence>
<evidence type="ECO:0000313" key="7">
    <source>
        <dbReference type="EMBL" id="KAK7087830.1"/>
    </source>
</evidence>
<comment type="subcellular location">
    <subcellularLocation>
        <location evidence="1">Membrane</location>
        <topology evidence="1">Multi-pass membrane protein</topology>
    </subcellularLocation>
</comment>
<protein>
    <recommendedName>
        <fullName evidence="9">Peroxisomal membrane protein 2</fullName>
    </recommendedName>
</protein>
<keyword evidence="3 6" id="KW-0812">Transmembrane</keyword>
<proteinExistence type="inferred from homology"/>
<name>A0AAN9FYE3_9CAEN</name>
<keyword evidence="4 6" id="KW-1133">Transmembrane helix</keyword>
<reference evidence="7 8" key="1">
    <citation type="submission" date="2024-02" db="EMBL/GenBank/DDBJ databases">
        <title>Chromosome-scale genome assembly of the rough periwinkle Littorina saxatilis.</title>
        <authorList>
            <person name="De Jode A."/>
            <person name="Faria R."/>
            <person name="Formenti G."/>
            <person name="Sims Y."/>
            <person name="Smith T.P."/>
            <person name="Tracey A."/>
            <person name="Wood J.M.D."/>
            <person name="Zagrodzka Z.B."/>
            <person name="Johannesson K."/>
            <person name="Butlin R.K."/>
            <person name="Leder E.H."/>
        </authorList>
    </citation>
    <scope>NUCLEOTIDE SEQUENCE [LARGE SCALE GENOMIC DNA]</scope>
    <source>
        <strain evidence="7">Snail1</strain>
        <tissue evidence="7">Muscle</tissue>
    </source>
</reference>
<sequence>MMSVSKDAKDGNIFERALKEYVRLLQQRPVLTKSVTNACVSALGTTISQLIAPDPRTNGKINWRSVFAYTSFGFVVNGPLIHHMYAFMEKHMPRDKKYSAIKRLLFDRLIFAPPFLLIFLYYVAIVEGAGTDAAIQKIKDTYWTILKLNWTVWTGIQYINVNYIPLKFRTVFGNACALIYLVVVTILRRRSAS</sequence>
<evidence type="ECO:0000256" key="6">
    <source>
        <dbReference type="RuleBase" id="RU363053"/>
    </source>
</evidence>
<gene>
    <name evidence="7" type="ORF">V1264_021834</name>
</gene>
<dbReference type="Proteomes" id="UP001374579">
    <property type="component" value="Unassembled WGS sequence"/>
</dbReference>
<evidence type="ECO:0000256" key="1">
    <source>
        <dbReference type="ARBA" id="ARBA00004141"/>
    </source>
</evidence>
<feature type="transmembrane region" description="Helical" evidence="6">
    <location>
        <begin position="168"/>
        <end position="187"/>
    </location>
</feature>
<evidence type="ECO:0000313" key="8">
    <source>
        <dbReference type="Proteomes" id="UP001374579"/>
    </source>
</evidence>
<evidence type="ECO:0008006" key="9">
    <source>
        <dbReference type="Google" id="ProtNLM"/>
    </source>
</evidence>
<dbReference type="EMBL" id="JBAMIC010004070">
    <property type="protein sequence ID" value="KAK7087830.1"/>
    <property type="molecule type" value="Genomic_DNA"/>
</dbReference>
<feature type="transmembrane region" description="Helical" evidence="6">
    <location>
        <begin position="66"/>
        <end position="85"/>
    </location>
</feature>
<dbReference type="PANTHER" id="PTHR11266:SF80">
    <property type="entry name" value="PEROXISOMAL MEMBRANE PROTEIN 2"/>
    <property type="match status" value="1"/>
</dbReference>
<dbReference type="GO" id="GO:0005778">
    <property type="term" value="C:peroxisomal membrane"/>
    <property type="evidence" value="ECO:0007669"/>
    <property type="project" value="TreeGrafter"/>
</dbReference>
<evidence type="ECO:0000256" key="4">
    <source>
        <dbReference type="ARBA" id="ARBA00022989"/>
    </source>
</evidence>
<dbReference type="AlphaFoldDB" id="A0AAN9FYE3"/>
<keyword evidence="5 6" id="KW-0472">Membrane</keyword>
<organism evidence="7 8">
    <name type="scientific">Littorina saxatilis</name>
    <dbReference type="NCBI Taxonomy" id="31220"/>
    <lineage>
        <taxon>Eukaryota</taxon>
        <taxon>Metazoa</taxon>
        <taxon>Spiralia</taxon>
        <taxon>Lophotrochozoa</taxon>
        <taxon>Mollusca</taxon>
        <taxon>Gastropoda</taxon>
        <taxon>Caenogastropoda</taxon>
        <taxon>Littorinimorpha</taxon>
        <taxon>Littorinoidea</taxon>
        <taxon>Littorinidae</taxon>
        <taxon>Littorina</taxon>
    </lineage>
</organism>
<comment type="caution">
    <text evidence="7">The sequence shown here is derived from an EMBL/GenBank/DDBJ whole genome shotgun (WGS) entry which is preliminary data.</text>
</comment>
<comment type="similarity">
    <text evidence="2 6">Belongs to the peroxisomal membrane protein PXMP2/4 family.</text>
</comment>
<evidence type="ECO:0000256" key="5">
    <source>
        <dbReference type="ARBA" id="ARBA00023136"/>
    </source>
</evidence>
<dbReference type="Pfam" id="PF04117">
    <property type="entry name" value="Mpv17_PMP22"/>
    <property type="match status" value="1"/>
</dbReference>
<feature type="transmembrane region" description="Helical" evidence="6">
    <location>
        <begin position="105"/>
        <end position="124"/>
    </location>
</feature>
<keyword evidence="8" id="KW-1185">Reference proteome</keyword>
<dbReference type="InterPro" id="IPR007248">
    <property type="entry name" value="Mpv17_PMP22"/>
</dbReference>
<accession>A0AAN9FYE3</accession>